<dbReference type="EMBL" id="WHWC01000010">
    <property type="protein sequence ID" value="KAG8374666.1"/>
    <property type="molecule type" value="Genomic_DNA"/>
</dbReference>
<evidence type="ECO:0000313" key="2">
    <source>
        <dbReference type="Proteomes" id="UP000826271"/>
    </source>
</evidence>
<reference evidence="1" key="1">
    <citation type="submission" date="2019-10" db="EMBL/GenBank/DDBJ databases">
        <authorList>
            <person name="Zhang R."/>
            <person name="Pan Y."/>
            <person name="Wang J."/>
            <person name="Ma R."/>
            <person name="Yu S."/>
        </authorList>
    </citation>
    <scope>NUCLEOTIDE SEQUENCE</scope>
    <source>
        <strain evidence="1">LA-IB0</strain>
        <tissue evidence="1">Leaf</tissue>
    </source>
</reference>
<accession>A0AAV6WUL7</accession>
<proteinExistence type="predicted"/>
<evidence type="ECO:0000313" key="1">
    <source>
        <dbReference type="EMBL" id="KAG8374666.1"/>
    </source>
</evidence>
<protein>
    <submittedName>
        <fullName evidence="1">Uncharacterized protein</fullName>
    </submittedName>
</protein>
<organism evidence="1 2">
    <name type="scientific">Buddleja alternifolia</name>
    <dbReference type="NCBI Taxonomy" id="168488"/>
    <lineage>
        <taxon>Eukaryota</taxon>
        <taxon>Viridiplantae</taxon>
        <taxon>Streptophyta</taxon>
        <taxon>Embryophyta</taxon>
        <taxon>Tracheophyta</taxon>
        <taxon>Spermatophyta</taxon>
        <taxon>Magnoliopsida</taxon>
        <taxon>eudicotyledons</taxon>
        <taxon>Gunneridae</taxon>
        <taxon>Pentapetalae</taxon>
        <taxon>asterids</taxon>
        <taxon>lamiids</taxon>
        <taxon>Lamiales</taxon>
        <taxon>Scrophulariaceae</taxon>
        <taxon>Buddlejeae</taxon>
        <taxon>Buddleja</taxon>
    </lineage>
</organism>
<dbReference type="Proteomes" id="UP000826271">
    <property type="component" value="Unassembled WGS sequence"/>
</dbReference>
<name>A0AAV6WUL7_9LAMI</name>
<keyword evidence="2" id="KW-1185">Reference proteome</keyword>
<dbReference type="AlphaFoldDB" id="A0AAV6WUL7"/>
<comment type="caution">
    <text evidence="1">The sequence shown here is derived from an EMBL/GenBank/DDBJ whole genome shotgun (WGS) entry which is preliminary data.</text>
</comment>
<sequence length="143" mass="16892">MPFIATDEAYRGRTKNWIGRYGFRCLEVSMKKEIMAHNILMFYDSVRLEKISILSYMIEAWNKPEESELHKFNVIEIEGNASDLYDDSCMIWAANHQVCIGFPKRLVWRANSSRINFKDLYTTILEKDDDIILVASFRYKTFT</sequence>
<gene>
    <name evidence="1" type="ORF">BUALT_Bualt10G0019700</name>
</gene>